<sequence>MMTCRTLEKRTSGMTWPLSHFLQLAQWQVDVALKEICLLIGKFSTGIADQRRRCTCPATQAYSGDGLPVSAVPGSAHNSTVSHVVPAKSLQSRDWEVQGRREGSPKTTKLPLSTPGERNVLPKTHGTRSLQLAFEFLIIMQNTVMEKSFLIPEESLAPGKKRLQELCRLPKRKRTSVRNCTCNARSLASDAAIEGLMMLVRKFKYNVIGLTETRRHHSLNAVYDSGEELFLETCDSRGVGGVDVLVNTNMAVNIDSFEQITTRIGRLRMRRCVPTPTLTILVGYAPTSSYGEEVEAFSGPGEVLQKRSYLLQSNDC</sequence>
<accession>A0ABR1DB51</accession>
<gene>
    <name evidence="2" type="primary">Necator_chrIV.g14035</name>
    <name evidence="2" type="ORF">RB195_000741</name>
</gene>
<feature type="region of interest" description="Disordered" evidence="1">
    <location>
        <begin position="96"/>
        <end position="123"/>
    </location>
</feature>
<dbReference type="Proteomes" id="UP001303046">
    <property type="component" value="Unassembled WGS sequence"/>
</dbReference>
<protein>
    <submittedName>
        <fullName evidence="2">Uncharacterized protein</fullName>
    </submittedName>
</protein>
<dbReference type="InterPro" id="IPR036691">
    <property type="entry name" value="Endo/exonu/phosph_ase_sf"/>
</dbReference>
<dbReference type="Gene3D" id="3.60.10.10">
    <property type="entry name" value="Endonuclease/exonuclease/phosphatase"/>
    <property type="match status" value="1"/>
</dbReference>
<reference evidence="2 3" key="1">
    <citation type="submission" date="2023-08" db="EMBL/GenBank/DDBJ databases">
        <title>A Necator americanus chromosomal reference genome.</title>
        <authorList>
            <person name="Ilik V."/>
            <person name="Petrzelkova K.J."/>
            <person name="Pardy F."/>
            <person name="Fuh T."/>
            <person name="Niatou-Singa F.S."/>
            <person name="Gouil Q."/>
            <person name="Baker L."/>
            <person name="Ritchie M.E."/>
            <person name="Jex A.R."/>
            <person name="Gazzola D."/>
            <person name="Li H."/>
            <person name="Toshio Fujiwara R."/>
            <person name="Zhan B."/>
            <person name="Aroian R.V."/>
            <person name="Pafco B."/>
            <person name="Schwarz E.M."/>
        </authorList>
    </citation>
    <scope>NUCLEOTIDE SEQUENCE [LARGE SCALE GENOMIC DNA]</scope>
    <source>
        <strain evidence="2 3">Aroian</strain>
        <tissue evidence="2">Whole animal</tissue>
    </source>
</reference>
<keyword evidence="3" id="KW-1185">Reference proteome</keyword>
<name>A0ABR1DB51_NECAM</name>
<proteinExistence type="predicted"/>
<evidence type="ECO:0000256" key="1">
    <source>
        <dbReference type="SAM" id="MobiDB-lite"/>
    </source>
</evidence>
<organism evidence="2 3">
    <name type="scientific">Necator americanus</name>
    <name type="common">Human hookworm</name>
    <dbReference type="NCBI Taxonomy" id="51031"/>
    <lineage>
        <taxon>Eukaryota</taxon>
        <taxon>Metazoa</taxon>
        <taxon>Ecdysozoa</taxon>
        <taxon>Nematoda</taxon>
        <taxon>Chromadorea</taxon>
        <taxon>Rhabditida</taxon>
        <taxon>Rhabditina</taxon>
        <taxon>Rhabditomorpha</taxon>
        <taxon>Strongyloidea</taxon>
        <taxon>Ancylostomatidae</taxon>
        <taxon>Bunostominae</taxon>
        <taxon>Necator</taxon>
    </lineage>
</organism>
<comment type="caution">
    <text evidence="2">The sequence shown here is derived from an EMBL/GenBank/DDBJ whole genome shotgun (WGS) entry which is preliminary data.</text>
</comment>
<evidence type="ECO:0000313" key="3">
    <source>
        <dbReference type="Proteomes" id="UP001303046"/>
    </source>
</evidence>
<evidence type="ECO:0000313" key="2">
    <source>
        <dbReference type="EMBL" id="KAK6747727.1"/>
    </source>
</evidence>
<dbReference type="EMBL" id="JAVFWL010000004">
    <property type="protein sequence ID" value="KAK6747727.1"/>
    <property type="molecule type" value="Genomic_DNA"/>
</dbReference>